<gene>
    <name evidence="1" type="ORF">CTRU02_208309</name>
</gene>
<name>A0ACC3YVZ7_COLTU</name>
<accession>A0ACC3YVZ7</accession>
<proteinExistence type="predicted"/>
<reference evidence="1 2" key="1">
    <citation type="journal article" date="2020" name="Phytopathology">
        <title>Genome Sequence Resources of Colletotrichum truncatum, C. plurivorum, C. musicola, and C. sojae: Four Species Pathogenic to Soybean (Glycine max).</title>
        <authorList>
            <person name="Rogerio F."/>
            <person name="Boufleur T.R."/>
            <person name="Ciampi-Guillardi M."/>
            <person name="Sukno S.A."/>
            <person name="Thon M.R."/>
            <person name="Massola Junior N.S."/>
            <person name="Baroncelli R."/>
        </authorList>
    </citation>
    <scope>NUCLEOTIDE SEQUENCE [LARGE SCALE GENOMIC DNA]</scope>
    <source>
        <strain evidence="1 2">CMES1059</strain>
    </source>
</reference>
<evidence type="ECO:0000313" key="1">
    <source>
        <dbReference type="EMBL" id="KAL0936094.1"/>
    </source>
</evidence>
<dbReference type="EMBL" id="VUJX02000005">
    <property type="protein sequence ID" value="KAL0936094.1"/>
    <property type="molecule type" value="Genomic_DNA"/>
</dbReference>
<evidence type="ECO:0000313" key="2">
    <source>
        <dbReference type="Proteomes" id="UP000805649"/>
    </source>
</evidence>
<sequence>MTAAEIPKTMKAAQVVEFNKPYVINTVPVPTDLGPLDILVKIAVASYCHTDTVVQMGYLPVGLPLTASHEGSGTVVAVGSSVTNFKPGDRAMCGVPLGLCGECAECTGPENYTHYCTKQKGILGIQVDGCFAEYVRADSRTSVLIPGSVSLLSAAPLACAGRSAWRGVLQAGLEKGQWLAFVGSGGGLGHLGIQMAKDLGLRVIGIDVRDEGLELSRKSGADVVLDAREGNAEVVSKLQEATGGVLADATVNLADADQAAGLACAVTKMHGTMHQLAQPAEVKIPFMELILRNIKVRGSLTCSRGETVTMVEHIEKHGIKLENNIFHGLDKIHEALELVHSGKISGKAVIIVDEEQVENDKKTGTKY</sequence>
<organism evidence="1 2">
    <name type="scientific">Colletotrichum truncatum</name>
    <name type="common">Anthracnose fungus</name>
    <name type="synonym">Colletotrichum capsici</name>
    <dbReference type="NCBI Taxonomy" id="5467"/>
    <lineage>
        <taxon>Eukaryota</taxon>
        <taxon>Fungi</taxon>
        <taxon>Dikarya</taxon>
        <taxon>Ascomycota</taxon>
        <taxon>Pezizomycotina</taxon>
        <taxon>Sordariomycetes</taxon>
        <taxon>Hypocreomycetidae</taxon>
        <taxon>Glomerellales</taxon>
        <taxon>Glomerellaceae</taxon>
        <taxon>Colletotrichum</taxon>
        <taxon>Colletotrichum truncatum species complex</taxon>
    </lineage>
</organism>
<comment type="caution">
    <text evidence="1">The sequence shown here is derived from an EMBL/GenBank/DDBJ whole genome shotgun (WGS) entry which is preliminary data.</text>
</comment>
<protein>
    <submittedName>
        <fullName evidence="1">Alcohol dehydrogenase GroES-like domain-containing protein</fullName>
    </submittedName>
</protein>
<dbReference type="Proteomes" id="UP000805649">
    <property type="component" value="Unassembled WGS sequence"/>
</dbReference>
<keyword evidence="2" id="KW-1185">Reference proteome</keyword>